<dbReference type="PANTHER" id="PTHR30480:SF13">
    <property type="entry name" value="BETA-HEXOSAMINIDASE"/>
    <property type="match status" value="1"/>
</dbReference>
<evidence type="ECO:0000256" key="4">
    <source>
        <dbReference type="ARBA" id="ARBA00022801"/>
    </source>
</evidence>
<accession>A0A1H7FGG6</accession>
<sequence>MTSRAFIAGCLGTSLTADERAFFRDARPWGFILFKRNTQDPAQVAALTAQMRDCVGWHAPILIDQEGGRVQRMGPPHWPPYPPALAFLAINDPVQQREIVRLSARLMAHDLKSVGIDVDCLPVLDVPVAGSHDVIGNRAYARDPTMVATLGRAAAEGLIAGGVLPVIKHMPGHGRAKADSHHDLPVVEASLDELRAHDFRPFRHLADMPLAMTAHVVFTALDKRRPATISRKIIREIMRGELGYDGLIMTDDISMKALSGSFEDKAKAAIRAGVDVVLHCHGIMDEMVAVAGAVPEMTGPRARRAAMALARIRHEPEPLDVDSTRAQLASALALGGG</sequence>
<keyword evidence="4" id="KW-0378">Hydrolase</keyword>
<dbReference type="Gene3D" id="3.20.20.300">
    <property type="entry name" value="Glycoside hydrolase, family 3, N-terminal domain"/>
    <property type="match status" value="1"/>
</dbReference>
<evidence type="ECO:0000256" key="2">
    <source>
        <dbReference type="ARBA" id="ARBA00005336"/>
    </source>
</evidence>
<protein>
    <recommendedName>
        <fullName evidence="3">beta-N-acetylhexosaminidase</fullName>
        <ecNumber evidence="3">3.2.1.52</ecNumber>
    </recommendedName>
</protein>
<dbReference type="EMBL" id="FOAN01000001">
    <property type="protein sequence ID" value="SEK25111.1"/>
    <property type="molecule type" value="Genomic_DNA"/>
</dbReference>
<organism evidence="7 8">
    <name type="scientific">Bosea lupini</name>
    <dbReference type="NCBI Taxonomy" id="1036779"/>
    <lineage>
        <taxon>Bacteria</taxon>
        <taxon>Pseudomonadati</taxon>
        <taxon>Pseudomonadota</taxon>
        <taxon>Alphaproteobacteria</taxon>
        <taxon>Hyphomicrobiales</taxon>
        <taxon>Boseaceae</taxon>
        <taxon>Bosea</taxon>
    </lineage>
</organism>
<evidence type="ECO:0000259" key="6">
    <source>
        <dbReference type="Pfam" id="PF00933"/>
    </source>
</evidence>
<dbReference type="Proteomes" id="UP000199664">
    <property type="component" value="Unassembled WGS sequence"/>
</dbReference>
<gene>
    <name evidence="7" type="ORF">SAMN04515666_10146</name>
</gene>
<evidence type="ECO:0000256" key="3">
    <source>
        <dbReference type="ARBA" id="ARBA00012663"/>
    </source>
</evidence>
<proteinExistence type="inferred from homology"/>
<dbReference type="InterPro" id="IPR036962">
    <property type="entry name" value="Glyco_hydro_3_N_sf"/>
</dbReference>
<dbReference type="InterPro" id="IPR001764">
    <property type="entry name" value="Glyco_hydro_3_N"/>
</dbReference>
<evidence type="ECO:0000313" key="8">
    <source>
        <dbReference type="Proteomes" id="UP000199664"/>
    </source>
</evidence>
<dbReference type="STRING" id="1036779.SAMN04515666_10146"/>
<reference evidence="8" key="1">
    <citation type="submission" date="2016-10" db="EMBL/GenBank/DDBJ databases">
        <authorList>
            <person name="Varghese N."/>
            <person name="Submissions S."/>
        </authorList>
    </citation>
    <scope>NUCLEOTIDE SEQUENCE [LARGE SCALE GENOMIC DNA]</scope>
    <source>
        <strain evidence="8">LMG 26383,CCUG 61248,R- 45681</strain>
    </source>
</reference>
<dbReference type="AlphaFoldDB" id="A0A1H7FGG6"/>
<dbReference type="GO" id="GO:0009254">
    <property type="term" value="P:peptidoglycan turnover"/>
    <property type="evidence" value="ECO:0007669"/>
    <property type="project" value="TreeGrafter"/>
</dbReference>
<dbReference type="NCBIfam" id="NF003740">
    <property type="entry name" value="PRK05337.1"/>
    <property type="match status" value="1"/>
</dbReference>
<dbReference type="GO" id="GO:0004563">
    <property type="term" value="F:beta-N-acetylhexosaminidase activity"/>
    <property type="evidence" value="ECO:0007669"/>
    <property type="project" value="UniProtKB-EC"/>
</dbReference>
<keyword evidence="5" id="KW-0326">Glycosidase</keyword>
<dbReference type="InterPro" id="IPR019800">
    <property type="entry name" value="Glyco_hydro_3_AS"/>
</dbReference>
<evidence type="ECO:0000256" key="1">
    <source>
        <dbReference type="ARBA" id="ARBA00001231"/>
    </source>
</evidence>
<dbReference type="PANTHER" id="PTHR30480">
    <property type="entry name" value="BETA-HEXOSAMINIDASE-RELATED"/>
    <property type="match status" value="1"/>
</dbReference>
<dbReference type="InterPro" id="IPR017853">
    <property type="entry name" value="GH"/>
</dbReference>
<dbReference type="InterPro" id="IPR050226">
    <property type="entry name" value="NagZ_Beta-hexosaminidase"/>
</dbReference>
<dbReference type="GO" id="GO:0005975">
    <property type="term" value="P:carbohydrate metabolic process"/>
    <property type="evidence" value="ECO:0007669"/>
    <property type="project" value="InterPro"/>
</dbReference>
<dbReference type="RefSeq" id="WP_091828517.1">
    <property type="nucleotide sequence ID" value="NZ_FOAN01000001.1"/>
</dbReference>
<dbReference type="EC" id="3.2.1.52" evidence="3"/>
<evidence type="ECO:0000313" key="7">
    <source>
        <dbReference type="EMBL" id="SEK25111.1"/>
    </source>
</evidence>
<feature type="domain" description="Glycoside hydrolase family 3 N-terminal" evidence="6">
    <location>
        <begin position="30"/>
        <end position="294"/>
    </location>
</feature>
<comment type="similarity">
    <text evidence="2">Belongs to the glycosyl hydrolase 3 family.</text>
</comment>
<dbReference type="PROSITE" id="PS00775">
    <property type="entry name" value="GLYCOSYL_HYDROL_F3"/>
    <property type="match status" value="1"/>
</dbReference>
<name>A0A1H7FGG6_9HYPH</name>
<dbReference type="SUPFAM" id="SSF51445">
    <property type="entry name" value="(Trans)glycosidases"/>
    <property type="match status" value="1"/>
</dbReference>
<keyword evidence="8" id="KW-1185">Reference proteome</keyword>
<dbReference type="Pfam" id="PF00933">
    <property type="entry name" value="Glyco_hydro_3"/>
    <property type="match status" value="1"/>
</dbReference>
<dbReference type="OrthoDB" id="9786661at2"/>
<evidence type="ECO:0000256" key="5">
    <source>
        <dbReference type="ARBA" id="ARBA00023295"/>
    </source>
</evidence>
<comment type="catalytic activity">
    <reaction evidence="1">
        <text>Hydrolysis of terminal non-reducing N-acetyl-D-hexosamine residues in N-acetyl-beta-D-hexosaminides.</text>
        <dbReference type="EC" id="3.2.1.52"/>
    </reaction>
</comment>